<feature type="region of interest" description="Disordered" evidence="1">
    <location>
        <begin position="352"/>
        <end position="389"/>
    </location>
</feature>
<feature type="compositionally biased region" description="Polar residues" evidence="1">
    <location>
        <begin position="352"/>
        <end position="375"/>
    </location>
</feature>
<reference key="2">
    <citation type="submission" date="2011-04" db="EMBL/GenBank/DDBJ databases">
        <title>High-quality genome sequence of Pichia pastoris CBS 7435.</title>
        <authorList>
            <person name="Kueberl A."/>
            <person name="Schneider J."/>
            <person name="Thallinger G.G."/>
            <person name="Anderl I."/>
            <person name="Wibberg D."/>
            <person name="Hajek T."/>
            <person name="Jaenicke S."/>
            <person name="Brinkrolf K."/>
            <person name="Goesmann A."/>
            <person name="Szczepanowski R."/>
            <person name="Puehler A."/>
            <person name="Schwab H."/>
            <person name="Glieder A."/>
            <person name="Pichler H."/>
        </authorList>
    </citation>
    <scope>NUCLEOTIDE SEQUENCE</scope>
    <source>
        <strain>CBS 7435</strain>
    </source>
</reference>
<evidence type="ECO:0000256" key="1">
    <source>
        <dbReference type="SAM" id="MobiDB-lite"/>
    </source>
</evidence>
<dbReference type="Proteomes" id="UP000006853">
    <property type="component" value="Chromosome 3"/>
</dbReference>
<proteinExistence type="predicted"/>
<feature type="region of interest" description="Disordered" evidence="1">
    <location>
        <begin position="1"/>
        <end position="122"/>
    </location>
</feature>
<name>F2QUQ5_KOMPC</name>
<protein>
    <submittedName>
        <fullName evidence="2">Uncharacterized protein</fullName>
    </submittedName>
</protein>
<reference evidence="2 3" key="3">
    <citation type="journal article" date="2016" name="FEMS Yeast Res.">
        <title>Curation of the genome annotation of Pichia pastoris (Komagataella phaffii) CBS7435 from gene level to protein function.</title>
        <authorList>
            <person name="Valli M."/>
            <person name="Tatto N.E."/>
            <person name="Peymann A."/>
            <person name="Gruber C."/>
            <person name="Landes N."/>
            <person name="Ekker H."/>
            <person name="Thallinger G.G."/>
            <person name="Mattanovich D."/>
            <person name="Gasser B."/>
            <person name="Graf A.B."/>
        </authorList>
    </citation>
    <scope>GENOME REANNOTATION</scope>
    <source>
        <strain evidence="2 3">ATCC 76273 / CBS 7435 / CECT 11047 / NRRL Y-11430 / Wegner 21-1</strain>
    </source>
</reference>
<feature type="region of interest" description="Disordered" evidence="1">
    <location>
        <begin position="277"/>
        <end position="304"/>
    </location>
</feature>
<evidence type="ECO:0000313" key="2">
    <source>
        <dbReference type="EMBL" id="CCA39133.1"/>
    </source>
</evidence>
<feature type="compositionally biased region" description="Basic residues" evidence="1">
    <location>
        <begin position="413"/>
        <end position="429"/>
    </location>
</feature>
<organism evidence="2 3">
    <name type="scientific">Komagataella phaffii (strain ATCC 76273 / CBS 7435 / CECT 11047 / NRRL Y-11430 / Wegner 21-1)</name>
    <name type="common">Yeast</name>
    <name type="synonym">Pichia pastoris</name>
    <dbReference type="NCBI Taxonomy" id="981350"/>
    <lineage>
        <taxon>Eukaryota</taxon>
        <taxon>Fungi</taxon>
        <taxon>Dikarya</taxon>
        <taxon>Ascomycota</taxon>
        <taxon>Saccharomycotina</taxon>
        <taxon>Pichiomycetes</taxon>
        <taxon>Pichiales</taxon>
        <taxon>Pichiaceae</taxon>
        <taxon>Komagataella</taxon>
    </lineage>
</organism>
<feature type="region of interest" description="Disordered" evidence="1">
    <location>
        <begin position="231"/>
        <end position="253"/>
    </location>
</feature>
<feature type="compositionally biased region" description="Polar residues" evidence="1">
    <location>
        <begin position="110"/>
        <end position="122"/>
    </location>
</feature>
<dbReference type="HOGENOM" id="CLU_531107_0_0_1"/>
<dbReference type="EMBL" id="FR839630">
    <property type="protein sequence ID" value="CCA39133.1"/>
    <property type="molecule type" value="Genomic_DNA"/>
</dbReference>
<sequence length="513" mass="56709">MSNHDSGSDCHSEDHSFSSSHYETRKSQAQLESPIRSRPSQRISDQSSTQEPKADDQLTPLKKSRFEYNLSEIRHESDSSSPLGKMPDKAVVFSPPPIPSSPSKYRHSESSNTSDQPTANNRLSFISQYSGVVNEVDQIQYIVDSTSQGASEEKTTATVSKLEPENVSDAAKNQVAASTDHSNETIKSHCPKKESLASLESAESSKVSGLGILTTITKEENLSPERVSVLNIDPTIPPRSHKRPKSESLSPDYVRIHLTENQRLDLLGKRSSLNIDDQTSKRFSTHSTSSKTSSTTPSSPLKRKTEDLDKIMKELQDFQNDNLGFAPIKPLIADNNNSSFSAAEMFSFHTANSGTSSVDLSKKPVSSDQSSQEEPTTPKEELYEDENDEDYTDIEDADKGHEETTIVQQVAHSTKRKQSKKAKRKHRKSVSSSSDKKRPFSMQTLAKFLSSTDGIIIGNEFEGIGLDHKQRLLLEKAVDSLSRLSVGMVIDPEKQSIGAHRLERAINALDGFI</sequence>
<accession>F2QUQ5</accession>
<feature type="compositionally biased region" description="Basic and acidic residues" evidence="1">
    <location>
        <begin position="1"/>
        <end position="26"/>
    </location>
</feature>
<evidence type="ECO:0000313" key="3">
    <source>
        <dbReference type="Proteomes" id="UP000006853"/>
    </source>
</evidence>
<reference evidence="2 3" key="1">
    <citation type="journal article" date="2011" name="J. Biotechnol.">
        <title>High-quality genome sequence of Pichia pastoris CBS7435.</title>
        <authorList>
            <person name="Kuberl A."/>
            <person name="Schneider J."/>
            <person name="Thallinger G.G."/>
            <person name="Anderl I."/>
            <person name="Wibberg D."/>
            <person name="Hajek T."/>
            <person name="Jaenicke S."/>
            <person name="Brinkrolf K."/>
            <person name="Goesmann A."/>
            <person name="Szczepanowski R."/>
            <person name="Puhler A."/>
            <person name="Schwab H."/>
            <person name="Glieder A."/>
            <person name="Pichler H."/>
        </authorList>
    </citation>
    <scope>NUCLEOTIDE SEQUENCE [LARGE SCALE GENOMIC DNA]</scope>
    <source>
        <strain evidence="3">ATCC 76273 / CBS 7435 / CECT 11047 / NRRL Y-11430 / Wegner 21-1</strain>
    </source>
</reference>
<feature type="compositionally biased region" description="Low complexity" evidence="1">
    <location>
        <begin position="33"/>
        <end position="48"/>
    </location>
</feature>
<feature type="region of interest" description="Disordered" evidence="1">
    <location>
        <begin position="407"/>
        <end position="438"/>
    </location>
</feature>
<feature type="compositionally biased region" description="Low complexity" evidence="1">
    <location>
        <begin position="281"/>
        <end position="300"/>
    </location>
</feature>
<gene>
    <name evidence="2" type="ordered locus">PP7435_Chr3-0161</name>
</gene>
<keyword evidence="3" id="KW-1185">Reference proteome</keyword>
<dbReference type="AlphaFoldDB" id="F2QUQ5"/>
<feature type="region of interest" description="Disordered" evidence="1">
    <location>
        <begin position="145"/>
        <end position="201"/>
    </location>
</feature>
<feature type="compositionally biased region" description="Basic and acidic residues" evidence="1">
    <location>
        <begin position="181"/>
        <end position="195"/>
    </location>
</feature>